<dbReference type="GO" id="GO:0016758">
    <property type="term" value="F:hexosyltransferase activity"/>
    <property type="evidence" value="ECO:0007669"/>
    <property type="project" value="TreeGrafter"/>
</dbReference>
<evidence type="ECO:0000313" key="3">
    <source>
        <dbReference type="EMBL" id="PWB03952.1"/>
    </source>
</evidence>
<keyword evidence="4" id="KW-1185">Reference proteome</keyword>
<proteinExistence type="predicted"/>
<evidence type="ECO:0000256" key="1">
    <source>
        <dbReference type="ARBA" id="ARBA00022676"/>
    </source>
</evidence>
<gene>
    <name evidence="3" type="ORF">C5O23_02075</name>
</gene>
<dbReference type="CDD" id="cd06533">
    <property type="entry name" value="Glyco_transf_WecG_TagA"/>
    <property type="match status" value="1"/>
</dbReference>
<keyword evidence="1" id="KW-0328">Glycosyltransferase</keyword>
<dbReference type="NCBIfam" id="TIGR00696">
    <property type="entry name" value="wecG_tagA_cpsF"/>
    <property type="match status" value="1"/>
</dbReference>
<evidence type="ECO:0000256" key="2">
    <source>
        <dbReference type="ARBA" id="ARBA00022679"/>
    </source>
</evidence>
<name>A0A2V1IME5_9BACT</name>
<dbReference type="PANTHER" id="PTHR34136:SF1">
    <property type="entry name" value="UDP-N-ACETYL-D-MANNOSAMINURONIC ACID TRANSFERASE"/>
    <property type="match status" value="1"/>
</dbReference>
<dbReference type="Proteomes" id="UP000244905">
    <property type="component" value="Unassembled WGS sequence"/>
</dbReference>
<dbReference type="PANTHER" id="PTHR34136">
    <property type="match status" value="1"/>
</dbReference>
<reference evidence="4" key="1">
    <citation type="submission" date="2018-02" db="EMBL/GenBank/DDBJ databases">
        <authorList>
            <person name="Clavel T."/>
            <person name="Strowig T."/>
        </authorList>
    </citation>
    <scope>NUCLEOTIDE SEQUENCE [LARGE SCALE GENOMIC DNA]</scope>
    <source>
        <strain evidence="4">DSM 103720</strain>
    </source>
</reference>
<keyword evidence="2 3" id="KW-0808">Transferase</keyword>
<evidence type="ECO:0000313" key="4">
    <source>
        <dbReference type="Proteomes" id="UP000244905"/>
    </source>
</evidence>
<comment type="caution">
    <text evidence="3">The sequence shown here is derived from an EMBL/GenBank/DDBJ whole genome shotgun (WGS) entry which is preliminary data.</text>
</comment>
<organism evidence="3 4">
    <name type="scientific">Duncaniella muris</name>
    <dbReference type="NCBI Taxonomy" id="2094150"/>
    <lineage>
        <taxon>Bacteria</taxon>
        <taxon>Pseudomonadati</taxon>
        <taxon>Bacteroidota</taxon>
        <taxon>Bacteroidia</taxon>
        <taxon>Bacteroidales</taxon>
        <taxon>Muribaculaceae</taxon>
        <taxon>Duncaniella</taxon>
    </lineage>
</organism>
<dbReference type="AlphaFoldDB" id="A0A2V1IME5"/>
<protein>
    <submittedName>
        <fullName evidence="3">Glycosyltransferase</fullName>
    </submittedName>
</protein>
<accession>A0A2V1IME5</accession>
<dbReference type="GeneID" id="82525137"/>
<dbReference type="Pfam" id="PF03808">
    <property type="entry name" value="Glyco_tran_WecG"/>
    <property type="match status" value="1"/>
</dbReference>
<dbReference type="InterPro" id="IPR004629">
    <property type="entry name" value="WecG_TagA_CpsF"/>
</dbReference>
<sequence>MDNYFNIRYEFDRDEVHRAIARRVEMPGGDYVCVADGVILNEVNRNQEYLDVVNGGMFSICDSSYVPLYIKWIYGKRFPQYCGSSIFKDIVSSRRYRMIFLGSSAEILKGLKKNILPWNPDVEQMQFVELPYCGADEFDYKAIADMVNRDGADIIWVSLGAPKQEWFMSKLKPHLRHGVMIAVGAAFKFYGSEDIKRAPEWMIRNHLEFVHRIFSEPGKQIGRCIDIIRSLPRLLLGEYRRKRAVMSHLPEHV</sequence>
<dbReference type="RefSeq" id="WP_107031296.1">
    <property type="nucleotide sequence ID" value="NZ_PUEC01000003.1"/>
</dbReference>
<dbReference type="EMBL" id="PUEC01000003">
    <property type="protein sequence ID" value="PWB03952.1"/>
    <property type="molecule type" value="Genomic_DNA"/>
</dbReference>